<feature type="compositionally biased region" description="Polar residues" evidence="1">
    <location>
        <begin position="195"/>
        <end position="215"/>
    </location>
</feature>
<comment type="caution">
    <text evidence="2">The sequence shown here is derived from an EMBL/GenBank/DDBJ whole genome shotgun (WGS) entry which is preliminary data.</text>
</comment>
<evidence type="ECO:0000256" key="1">
    <source>
        <dbReference type="SAM" id="MobiDB-lite"/>
    </source>
</evidence>
<proteinExistence type="predicted"/>
<gene>
    <name evidence="2" type="ORF">CRG98_010423</name>
</gene>
<feature type="region of interest" description="Disordered" evidence="1">
    <location>
        <begin position="195"/>
        <end position="224"/>
    </location>
</feature>
<protein>
    <submittedName>
        <fullName evidence="2">Uncharacterized protein</fullName>
    </submittedName>
</protein>
<evidence type="ECO:0000313" key="3">
    <source>
        <dbReference type="Proteomes" id="UP000233551"/>
    </source>
</evidence>
<dbReference type="EMBL" id="PGOL01000520">
    <property type="protein sequence ID" value="PKI69156.1"/>
    <property type="molecule type" value="Genomic_DNA"/>
</dbReference>
<sequence length="390" mass="45200">MVDDILDWLNISLSWFTGTDDRLPLGHTPIPNNLPLALEPIWHLSNANRSSVSLVLALHKRLRKWICEILISWYSAYLHISSVDDLANEMEAPEYMFGSLVRLGFLSLRNGSIVVTIEIHWVCDTRNHNNSKKPQWMSTRITRYRQRGLPGADRDCFHKLVKGHGSTMAILRQKLRHWFKNLCKIEALVQKSTNQNGSTLQNQPTNAQFVSATTSKGEEGEEARSKMGQLCRLILQTVGRLYCSKEKKNQRSEERRRIQNRMKKSEDELMKNRRKKMTRVFAIQLCNFHSGRGGFEGEKESEEQRAMTDSEIRRIRAEGRKTNSEDELMKKKNKMKSRRGTQEEFKKMTRVGSAFCNFRSGQEGRISSWIPFKIFEPMQPINSNGFDGFI</sequence>
<evidence type="ECO:0000313" key="2">
    <source>
        <dbReference type="EMBL" id="PKI69156.1"/>
    </source>
</evidence>
<reference evidence="2 3" key="1">
    <citation type="submission" date="2017-11" db="EMBL/GenBank/DDBJ databases">
        <title>De-novo sequencing of pomegranate (Punica granatum L.) genome.</title>
        <authorList>
            <person name="Akparov Z."/>
            <person name="Amiraslanov A."/>
            <person name="Hajiyeva S."/>
            <person name="Abbasov M."/>
            <person name="Kaur K."/>
            <person name="Hamwieh A."/>
            <person name="Solovyev V."/>
            <person name="Salamov A."/>
            <person name="Braich B."/>
            <person name="Kosarev P."/>
            <person name="Mahmoud A."/>
            <person name="Hajiyev E."/>
            <person name="Babayeva S."/>
            <person name="Izzatullayeva V."/>
            <person name="Mammadov A."/>
            <person name="Mammadov A."/>
            <person name="Sharifova S."/>
            <person name="Ojaghi J."/>
            <person name="Eynullazada K."/>
            <person name="Bayramov B."/>
            <person name="Abdulazimova A."/>
            <person name="Shahmuradov I."/>
        </authorList>
    </citation>
    <scope>NUCLEOTIDE SEQUENCE [LARGE SCALE GENOMIC DNA]</scope>
    <source>
        <strain evidence="3">cv. AG2017</strain>
        <tissue evidence="2">Leaf</tissue>
    </source>
</reference>
<keyword evidence="3" id="KW-1185">Reference proteome</keyword>
<feature type="compositionally biased region" description="Basic and acidic residues" evidence="1">
    <location>
        <begin position="320"/>
        <end position="330"/>
    </location>
</feature>
<feature type="region of interest" description="Disordered" evidence="1">
    <location>
        <begin position="320"/>
        <end position="342"/>
    </location>
</feature>
<name>A0A2I0KMV4_PUNGR</name>
<dbReference type="AlphaFoldDB" id="A0A2I0KMV4"/>
<organism evidence="2 3">
    <name type="scientific">Punica granatum</name>
    <name type="common">Pomegranate</name>
    <dbReference type="NCBI Taxonomy" id="22663"/>
    <lineage>
        <taxon>Eukaryota</taxon>
        <taxon>Viridiplantae</taxon>
        <taxon>Streptophyta</taxon>
        <taxon>Embryophyta</taxon>
        <taxon>Tracheophyta</taxon>
        <taxon>Spermatophyta</taxon>
        <taxon>Magnoliopsida</taxon>
        <taxon>eudicotyledons</taxon>
        <taxon>Gunneridae</taxon>
        <taxon>Pentapetalae</taxon>
        <taxon>rosids</taxon>
        <taxon>malvids</taxon>
        <taxon>Myrtales</taxon>
        <taxon>Lythraceae</taxon>
        <taxon>Punica</taxon>
    </lineage>
</organism>
<accession>A0A2I0KMV4</accession>
<dbReference type="Proteomes" id="UP000233551">
    <property type="component" value="Unassembled WGS sequence"/>
</dbReference>
<feature type="region of interest" description="Disordered" evidence="1">
    <location>
        <begin position="246"/>
        <end position="269"/>
    </location>
</feature>